<organism evidence="1 2">
    <name type="scientific">Aurantiacibacter zhengii</name>
    <dbReference type="NCBI Taxonomy" id="2307003"/>
    <lineage>
        <taxon>Bacteria</taxon>
        <taxon>Pseudomonadati</taxon>
        <taxon>Pseudomonadota</taxon>
        <taxon>Alphaproteobacteria</taxon>
        <taxon>Sphingomonadales</taxon>
        <taxon>Erythrobacteraceae</taxon>
        <taxon>Aurantiacibacter</taxon>
    </lineage>
</organism>
<gene>
    <name evidence="1" type="ORF">D2V07_16625</name>
</gene>
<keyword evidence="2" id="KW-1185">Reference proteome</keyword>
<dbReference type="OrthoDB" id="7433065at2"/>
<evidence type="ECO:0000313" key="2">
    <source>
        <dbReference type="Proteomes" id="UP000286576"/>
    </source>
</evidence>
<dbReference type="EMBL" id="QXFL01000010">
    <property type="protein sequence ID" value="RIV83373.1"/>
    <property type="molecule type" value="Genomic_DNA"/>
</dbReference>
<name>A0A418NNV1_9SPHN</name>
<dbReference type="AlphaFoldDB" id="A0A418NNV1"/>
<evidence type="ECO:0000313" key="1">
    <source>
        <dbReference type="EMBL" id="RIV83373.1"/>
    </source>
</evidence>
<sequence>MTYIGNNWHPQNGYASMLAQAATSAITNLSADRTEWDKRLADYLRLQALSRAWEEYGAPAKLREASDRIELDLEFKFGRNWRKDAPPKALAEWETAIDRVVREEEQTTERFYRPLWKAQVALANTPAPDLAAALFKVEMIERDEVWNDRDLSGDAFEIVAQDMARLAGEAA</sequence>
<reference evidence="1 2" key="1">
    <citation type="submission" date="2018-08" db="EMBL/GenBank/DDBJ databases">
        <title>Erythrobacter zhengii sp.nov., a bacterium isolated from deep-sea sediment.</title>
        <authorList>
            <person name="Fang C."/>
            <person name="Wu Y.-H."/>
            <person name="Sun C."/>
            <person name="Wang H."/>
            <person name="Cheng H."/>
            <person name="Meng F.-X."/>
            <person name="Wang C.-S."/>
            <person name="Xu X.-W."/>
        </authorList>
    </citation>
    <scope>NUCLEOTIDE SEQUENCE [LARGE SCALE GENOMIC DNA]</scope>
    <source>
        <strain evidence="1 2">V18</strain>
    </source>
</reference>
<proteinExistence type="predicted"/>
<dbReference type="RefSeq" id="WP_119588027.1">
    <property type="nucleotide sequence ID" value="NZ_CAWODQ010000002.1"/>
</dbReference>
<dbReference type="Proteomes" id="UP000286576">
    <property type="component" value="Unassembled WGS sequence"/>
</dbReference>
<comment type="caution">
    <text evidence="1">The sequence shown here is derived from an EMBL/GenBank/DDBJ whole genome shotgun (WGS) entry which is preliminary data.</text>
</comment>
<protein>
    <submittedName>
        <fullName evidence="1">Uncharacterized protein</fullName>
    </submittedName>
</protein>
<accession>A0A418NNV1</accession>